<dbReference type="AlphaFoldDB" id="A0A0A9A9V5"/>
<proteinExistence type="predicted"/>
<accession>A0A0A9A9V5</accession>
<evidence type="ECO:0000313" key="1">
    <source>
        <dbReference type="EMBL" id="JAD48454.1"/>
    </source>
</evidence>
<name>A0A0A9A9V5_ARUDO</name>
<dbReference type="EMBL" id="GBRH01249441">
    <property type="protein sequence ID" value="JAD48454.1"/>
    <property type="molecule type" value="Transcribed_RNA"/>
</dbReference>
<organism evidence="1">
    <name type="scientific">Arundo donax</name>
    <name type="common">Giant reed</name>
    <name type="synonym">Donax arundinaceus</name>
    <dbReference type="NCBI Taxonomy" id="35708"/>
    <lineage>
        <taxon>Eukaryota</taxon>
        <taxon>Viridiplantae</taxon>
        <taxon>Streptophyta</taxon>
        <taxon>Embryophyta</taxon>
        <taxon>Tracheophyta</taxon>
        <taxon>Spermatophyta</taxon>
        <taxon>Magnoliopsida</taxon>
        <taxon>Liliopsida</taxon>
        <taxon>Poales</taxon>
        <taxon>Poaceae</taxon>
        <taxon>PACMAD clade</taxon>
        <taxon>Arundinoideae</taxon>
        <taxon>Arundineae</taxon>
        <taxon>Arundo</taxon>
    </lineage>
</organism>
<reference evidence="1" key="1">
    <citation type="submission" date="2014-09" db="EMBL/GenBank/DDBJ databases">
        <authorList>
            <person name="Magalhaes I.L.F."/>
            <person name="Oliveira U."/>
            <person name="Santos F.R."/>
            <person name="Vidigal T.H.D.A."/>
            <person name="Brescovit A.D."/>
            <person name="Santos A.J."/>
        </authorList>
    </citation>
    <scope>NUCLEOTIDE SEQUENCE</scope>
    <source>
        <tissue evidence="1">Shoot tissue taken approximately 20 cm above the soil surface</tissue>
    </source>
</reference>
<sequence length="41" mass="4494">MAESFAQPSFSRSLLGHELLRRLRFEMKVGLSAPSIAACVS</sequence>
<protein>
    <submittedName>
        <fullName evidence="1">Uncharacterized protein</fullName>
    </submittedName>
</protein>
<reference evidence="1" key="2">
    <citation type="journal article" date="2015" name="Data Brief">
        <title>Shoot transcriptome of the giant reed, Arundo donax.</title>
        <authorList>
            <person name="Barrero R.A."/>
            <person name="Guerrero F.D."/>
            <person name="Moolhuijzen P."/>
            <person name="Goolsby J.A."/>
            <person name="Tidwell J."/>
            <person name="Bellgard S.E."/>
            <person name="Bellgard M.I."/>
        </authorList>
    </citation>
    <scope>NUCLEOTIDE SEQUENCE</scope>
    <source>
        <tissue evidence="1">Shoot tissue taken approximately 20 cm above the soil surface</tissue>
    </source>
</reference>